<accession>A0AAW7ZAJ6</accession>
<dbReference type="AlphaFoldDB" id="A0AAW7ZAJ6"/>
<evidence type="ECO:0000256" key="2">
    <source>
        <dbReference type="ARBA" id="ARBA00022603"/>
    </source>
</evidence>
<dbReference type="InterPro" id="IPR013123">
    <property type="entry name" value="SpoU_subst-bd"/>
</dbReference>
<evidence type="ECO:0000313" key="6">
    <source>
        <dbReference type="Proteomes" id="UP001172911"/>
    </source>
</evidence>
<dbReference type="Pfam" id="PF00588">
    <property type="entry name" value="SpoU_methylase"/>
    <property type="match status" value="1"/>
</dbReference>
<name>A0AAW7ZAJ6_9FIRM</name>
<evidence type="ECO:0000259" key="4">
    <source>
        <dbReference type="SMART" id="SM00967"/>
    </source>
</evidence>
<proteinExistence type="inferred from homology"/>
<evidence type="ECO:0000313" key="5">
    <source>
        <dbReference type="EMBL" id="MDO7786692.1"/>
    </source>
</evidence>
<keyword evidence="3" id="KW-0808">Transferase</keyword>
<evidence type="ECO:0000256" key="3">
    <source>
        <dbReference type="ARBA" id="ARBA00022679"/>
    </source>
</evidence>
<sequence length="267" mass="28914">MITASQNTKVKYVRKLAQGNFRRKERKLVAEGIRLVEEAALSNWTMEALFYTLEAAESERVARIIERAETKGANLYPVSEQIMVEMAGTETPQGILAVLWQPDYALADVLPPGLPALVVVVDGIQDPGNLGTIVRSADAAGATGVILLKGTVDLYNQKVIRSTMGSLFHMPVVTAGDIEDSLEYLISTGLKLLIGDPVKGGPIFEEDLSIPIGIVVGNEGMGPRDEVLAVSHKKVNIPMPGRAESLNVAMAASIMLYEAVRQRYKIQ</sequence>
<reference evidence="5" key="1">
    <citation type="journal article" date="2023" name="J. Hazard. Mater.">
        <title>Anaerobic biodegradation of pyrene and benzo[a]pyrene by a new sulfate-reducing Desulforamulus aquiferis strain DSA.</title>
        <authorList>
            <person name="Zhang Z."/>
            <person name="Sun J."/>
            <person name="Gong X."/>
            <person name="Wang C."/>
            <person name="Wang H."/>
        </authorList>
    </citation>
    <scope>NUCLEOTIDE SEQUENCE</scope>
    <source>
        <strain evidence="5">DSA</strain>
    </source>
</reference>
<dbReference type="SMART" id="SM00967">
    <property type="entry name" value="SpoU_sub_bind"/>
    <property type="match status" value="1"/>
</dbReference>
<dbReference type="InterPro" id="IPR053888">
    <property type="entry name" value="MRM3-like_sub_bind"/>
</dbReference>
<dbReference type="PANTHER" id="PTHR43191:SF2">
    <property type="entry name" value="RRNA METHYLTRANSFERASE 3, MITOCHONDRIAL"/>
    <property type="match status" value="1"/>
</dbReference>
<dbReference type="InterPro" id="IPR029026">
    <property type="entry name" value="tRNA_m1G_MTases_N"/>
</dbReference>
<dbReference type="InterPro" id="IPR029064">
    <property type="entry name" value="Ribosomal_eL30-like_sf"/>
</dbReference>
<dbReference type="InterPro" id="IPR001537">
    <property type="entry name" value="SpoU_MeTrfase"/>
</dbReference>
<dbReference type="SUPFAM" id="SSF55315">
    <property type="entry name" value="L30e-like"/>
    <property type="match status" value="1"/>
</dbReference>
<dbReference type="GO" id="GO:0006396">
    <property type="term" value="P:RNA processing"/>
    <property type="evidence" value="ECO:0007669"/>
    <property type="project" value="InterPro"/>
</dbReference>
<organism evidence="5 6">
    <name type="scientific">Desulforamulus aquiferis</name>
    <dbReference type="NCBI Taxonomy" id="1397668"/>
    <lineage>
        <taxon>Bacteria</taxon>
        <taxon>Bacillati</taxon>
        <taxon>Bacillota</taxon>
        <taxon>Clostridia</taxon>
        <taxon>Eubacteriales</taxon>
        <taxon>Peptococcaceae</taxon>
        <taxon>Desulforamulus</taxon>
    </lineage>
</organism>
<evidence type="ECO:0000256" key="1">
    <source>
        <dbReference type="ARBA" id="ARBA00007228"/>
    </source>
</evidence>
<comment type="similarity">
    <text evidence="1">Belongs to the class IV-like SAM-binding methyltransferase superfamily. RNA methyltransferase TrmH family.</text>
</comment>
<dbReference type="InterPro" id="IPR029028">
    <property type="entry name" value="Alpha/beta_knot_MTases"/>
</dbReference>
<dbReference type="GO" id="GO:0008173">
    <property type="term" value="F:RNA methyltransferase activity"/>
    <property type="evidence" value="ECO:0007669"/>
    <property type="project" value="InterPro"/>
</dbReference>
<dbReference type="GO" id="GO:0005737">
    <property type="term" value="C:cytoplasm"/>
    <property type="evidence" value="ECO:0007669"/>
    <property type="project" value="UniProtKB-ARBA"/>
</dbReference>
<keyword evidence="2 5" id="KW-0489">Methyltransferase</keyword>
<reference evidence="5" key="2">
    <citation type="submission" date="2023-03" db="EMBL/GenBank/DDBJ databases">
        <authorList>
            <person name="Zhang Z."/>
        </authorList>
    </citation>
    <scope>NUCLEOTIDE SEQUENCE</scope>
    <source>
        <strain evidence="5">DSA</strain>
    </source>
</reference>
<dbReference type="Gene3D" id="3.40.1280.10">
    <property type="match status" value="1"/>
</dbReference>
<dbReference type="RefSeq" id="WP_304541773.1">
    <property type="nucleotide sequence ID" value="NZ_JARPTC010000007.1"/>
</dbReference>
<dbReference type="GO" id="GO:0032259">
    <property type="term" value="P:methylation"/>
    <property type="evidence" value="ECO:0007669"/>
    <property type="project" value="UniProtKB-KW"/>
</dbReference>
<dbReference type="EMBL" id="JARPTC010000007">
    <property type="protein sequence ID" value="MDO7786692.1"/>
    <property type="molecule type" value="Genomic_DNA"/>
</dbReference>
<keyword evidence="6" id="KW-1185">Reference proteome</keyword>
<dbReference type="Gene3D" id="3.30.1330.30">
    <property type="match status" value="1"/>
</dbReference>
<dbReference type="Proteomes" id="UP001172911">
    <property type="component" value="Unassembled WGS sequence"/>
</dbReference>
<dbReference type="SUPFAM" id="SSF75217">
    <property type="entry name" value="alpha/beta knot"/>
    <property type="match status" value="1"/>
</dbReference>
<gene>
    <name evidence="5" type="ORF">P6N53_05575</name>
</gene>
<dbReference type="GO" id="GO:0003723">
    <property type="term" value="F:RNA binding"/>
    <property type="evidence" value="ECO:0007669"/>
    <property type="project" value="InterPro"/>
</dbReference>
<comment type="caution">
    <text evidence="5">The sequence shown here is derived from an EMBL/GenBank/DDBJ whole genome shotgun (WGS) entry which is preliminary data.</text>
</comment>
<protein>
    <submittedName>
        <fullName evidence="5">RNA methyltransferase</fullName>
    </submittedName>
</protein>
<dbReference type="PANTHER" id="PTHR43191">
    <property type="entry name" value="RRNA METHYLTRANSFERASE 3"/>
    <property type="match status" value="1"/>
</dbReference>
<dbReference type="CDD" id="cd18095">
    <property type="entry name" value="SpoU-like_rRNA-MTase"/>
    <property type="match status" value="1"/>
</dbReference>
<dbReference type="Pfam" id="PF22435">
    <property type="entry name" value="MRM3-like_sub_bind"/>
    <property type="match status" value="1"/>
</dbReference>
<feature type="domain" description="RNA 2-O ribose methyltransferase substrate binding" evidence="4">
    <location>
        <begin position="29"/>
        <end position="105"/>
    </location>
</feature>
<dbReference type="InterPro" id="IPR051259">
    <property type="entry name" value="rRNA_Methyltransferase"/>
</dbReference>